<evidence type="ECO:0000313" key="9">
    <source>
        <dbReference type="Proteomes" id="UP000321181"/>
    </source>
</evidence>
<keyword evidence="9" id="KW-1185">Reference proteome</keyword>
<evidence type="ECO:0000256" key="5">
    <source>
        <dbReference type="SAM" id="MobiDB-lite"/>
    </source>
</evidence>
<dbReference type="RefSeq" id="WP_146902743.1">
    <property type="nucleotide sequence ID" value="NZ_BAAARM010000003.1"/>
</dbReference>
<comment type="subcellular location">
    <subcellularLocation>
        <location evidence="1">Cell envelope</location>
    </subcellularLocation>
</comment>
<dbReference type="PANTHER" id="PTHR30290">
    <property type="entry name" value="PERIPLASMIC BINDING COMPONENT OF ABC TRANSPORTER"/>
    <property type="match status" value="1"/>
</dbReference>
<evidence type="ECO:0000256" key="3">
    <source>
        <dbReference type="ARBA" id="ARBA00022448"/>
    </source>
</evidence>
<dbReference type="InterPro" id="IPR030678">
    <property type="entry name" value="Peptide/Ni-bd"/>
</dbReference>
<dbReference type="EMBL" id="BJYY01000013">
    <property type="protein sequence ID" value="GEO33934.1"/>
    <property type="molecule type" value="Genomic_DNA"/>
</dbReference>
<dbReference type="GO" id="GO:0015833">
    <property type="term" value="P:peptide transport"/>
    <property type="evidence" value="ECO:0007669"/>
    <property type="project" value="TreeGrafter"/>
</dbReference>
<dbReference type="InterPro" id="IPR039424">
    <property type="entry name" value="SBP_5"/>
</dbReference>
<gene>
    <name evidence="8" type="ORF">CAE01nite_16590</name>
</gene>
<dbReference type="SUPFAM" id="SSF53850">
    <property type="entry name" value="Periplasmic binding protein-like II"/>
    <property type="match status" value="1"/>
</dbReference>
<dbReference type="GO" id="GO:0030313">
    <property type="term" value="C:cell envelope"/>
    <property type="evidence" value="ECO:0007669"/>
    <property type="project" value="UniProtKB-SubCell"/>
</dbReference>
<comment type="similarity">
    <text evidence="2">Belongs to the bacterial solute-binding protein 5 family.</text>
</comment>
<dbReference type="InterPro" id="IPR000914">
    <property type="entry name" value="SBP_5_dom"/>
</dbReference>
<dbReference type="Proteomes" id="UP000321181">
    <property type="component" value="Unassembled WGS sequence"/>
</dbReference>
<dbReference type="AlphaFoldDB" id="A0A512DBS3"/>
<feature type="domain" description="Solute-binding protein family 5" evidence="7">
    <location>
        <begin position="93"/>
        <end position="458"/>
    </location>
</feature>
<dbReference type="GO" id="GO:0043190">
    <property type="term" value="C:ATP-binding cassette (ABC) transporter complex"/>
    <property type="evidence" value="ECO:0007669"/>
    <property type="project" value="InterPro"/>
</dbReference>
<evidence type="ECO:0000313" key="8">
    <source>
        <dbReference type="EMBL" id="GEO33934.1"/>
    </source>
</evidence>
<name>A0A512DBS3_9CELL</name>
<feature type="compositionally biased region" description="Low complexity" evidence="5">
    <location>
        <begin position="25"/>
        <end position="37"/>
    </location>
</feature>
<dbReference type="GO" id="GO:1904680">
    <property type="term" value="F:peptide transmembrane transporter activity"/>
    <property type="evidence" value="ECO:0007669"/>
    <property type="project" value="TreeGrafter"/>
</dbReference>
<organism evidence="8 9">
    <name type="scientific">Cellulomonas aerilata</name>
    <dbReference type="NCBI Taxonomy" id="515326"/>
    <lineage>
        <taxon>Bacteria</taxon>
        <taxon>Bacillati</taxon>
        <taxon>Actinomycetota</taxon>
        <taxon>Actinomycetes</taxon>
        <taxon>Micrococcales</taxon>
        <taxon>Cellulomonadaceae</taxon>
        <taxon>Cellulomonas</taxon>
    </lineage>
</organism>
<dbReference type="GO" id="GO:0042597">
    <property type="term" value="C:periplasmic space"/>
    <property type="evidence" value="ECO:0007669"/>
    <property type="project" value="UniProtKB-ARBA"/>
</dbReference>
<sequence>MSAHRTRAVATLAVGLLALTACSTGGSSAGGTDTPSGEPTATAEPVPGGTFRIGTNGQEPTCLDPHGNASTLGPILTVPFSDSLVWQEEDGTLSPWLAESWDVSADGLVYTFHLRDDVTFTDGAVFDAEALKINFEHMLDPATKSPLSASYIAPYASSRVVDPLTLEVTLSSPYSAFLNVLAQGFLGVISPKQITEAPETICEAPIGSGPFILTAWNKGRSVEYTKNPDYAWGPGGTHDGPAYLDGLEVVFVTEDATRYNALVSGELDAIEFVPPQNYDAVAANPDLTTFTEFRPGHPLSLWFNTSRAPFDDVRVRQALIAAVDREAIVKSISFGQWDAAEGYLTPSTPDYIEDVEGDLGYDPERADELLDEAGWTDRDPEGFRTKDGRRLTAYLPTTNAVPLRIQIAEQTQAAAKEVGIDIQIQYPAPQELEQRSAAGDYDISSGLWSTNTADVLWIRYSSANITTPERRGLNGSYLRDDELDTLLQDARETTDADERHDLYRQAQERLVELAPGIPFYSDPRPVAHHTDVHGLTYAHGYLSPYFYDVWVEQ</sequence>
<evidence type="ECO:0000256" key="6">
    <source>
        <dbReference type="SAM" id="SignalP"/>
    </source>
</evidence>
<dbReference type="Pfam" id="PF00496">
    <property type="entry name" value="SBP_bac_5"/>
    <property type="match status" value="1"/>
</dbReference>
<comment type="caution">
    <text evidence="8">The sequence shown here is derived from an EMBL/GenBank/DDBJ whole genome shotgun (WGS) entry which is preliminary data.</text>
</comment>
<protein>
    <submittedName>
        <fullName evidence="8">Peptide ABC transporter</fullName>
    </submittedName>
</protein>
<evidence type="ECO:0000259" key="7">
    <source>
        <dbReference type="Pfam" id="PF00496"/>
    </source>
</evidence>
<evidence type="ECO:0000256" key="4">
    <source>
        <dbReference type="ARBA" id="ARBA00022729"/>
    </source>
</evidence>
<feature type="chain" id="PRO_5022111464" evidence="6">
    <location>
        <begin position="30"/>
        <end position="553"/>
    </location>
</feature>
<dbReference type="Gene3D" id="3.40.190.10">
    <property type="entry name" value="Periplasmic binding protein-like II"/>
    <property type="match status" value="1"/>
</dbReference>
<dbReference type="Gene3D" id="3.10.105.10">
    <property type="entry name" value="Dipeptide-binding Protein, Domain 3"/>
    <property type="match status" value="1"/>
</dbReference>
<evidence type="ECO:0000256" key="2">
    <source>
        <dbReference type="ARBA" id="ARBA00005695"/>
    </source>
</evidence>
<reference evidence="8 9" key="1">
    <citation type="submission" date="2019-07" db="EMBL/GenBank/DDBJ databases">
        <title>Whole genome shotgun sequence of Cellulomonas aerilata NBRC 106308.</title>
        <authorList>
            <person name="Hosoyama A."/>
            <person name="Uohara A."/>
            <person name="Ohji S."/>
            <person name="Ichikawa N."/>
        </authorList>
    </citation>
    <scope>NUCLEOTIDE SEQUENCE [LARGE SCALE GENOMIC DNA]</scope>
    <source>
        <strain evidence="8 9">NBRC 106308</strain>
    </source>
</reference>
<dbReference type="PROSITE" id="PS51257">
    <property type="entry name" value="PROKAR_LIPOPROTEIN"/>
    <property type="match status" value="1"/>
</dbReference>
<feature type="signal peptide" evidence="6">
    <location>
        <begin position="1"/>
        <end position="29"/>
    </location>
</feature>
<accession>A0A512DBS3</accession>
<keyword evidence="4 6" id="KW-0732">Signal</keyword>
<dbReference type="OrthoDB" id="5240629at2"/>
<evidence type="ECO:0000256" key="1">
    <source>
        <dbReference type="ARBA" id="ARBA00004196"/>
    </source>
</evidence>
<feature type="region of interest" description="Disordered" evidence="5">
    <location>
        <begin position="25"/>
        <end position="68"/>
    </location>
</feature>
<dbReference type="PIRSF" id="PIRSF002741">
    <property type="entry name" value="MppA"/>
    <property type="match status" value="1"/>
</dbReference>
<dbReference type="PANTHER" id="PTHR30290:SF10">
    <property type="entry name" value="PERIPLASMIC OLIGOPEPTIDE-BINDING PROTEIN-RELATED"/>
    <property type="match status" value="1"/>
</dbReference>
<dbReference type="CDD" id="cd08492">
    <property type="entry name" value="PBP2_NikA_DppA_OppA_like_15"/>
    <property type="match status" value="1"/>
</dbReference>
<proteinExistence type="inferred from homology"/>
<keyword evidence="3" id="KW-0813">Transport</keyword>